<feature type="non-terminal residue" evidence="5">
    <location>
        <position position="67"/>
    </location>
</feature>
<evidence type="ECO:0000313" key="4">
    <source>
        <dbReference type="EMBL" id="CAF4684581.1"/>
    </source>
</evidence>
<evidence type="ECO:0000313" key="2">
    <source>
        <dbReference type="EMBL" id="CAF4424290.1"/>
    </source>
</evidence>
<dbReference type="EMBL" id="CAJOBJ010108645">
    <property type="protein sequence ID" value="CAF4620756.1"/>
    <property type="molecule type" value="Genomic_DNA"/>
</dbReference>
<organism evidence="5 6">
    <name type="scientific">Rotaria magnacalcarata</name>
    <dbReference type="NCBI Taxonomy" id="392030"/>
    <lineage>
        <taxon>Eukaryota</taxon>
        <taxon>Metazoa</taxon>
        <taxon>Spiralia</taxon>
        <taxon>Gnathifera</taxon>
        <taxon>Rotifera</taxon>
        <taxon>Eurotatoria</taxon>
        <taxon>Bdelloidea</taxon>
        <taxon>Philodinida</taxon>
        <taxon>Philodinidae</taxon>
        <taxon>Rotaria</taxon>
    </lineage>
</organism>
<feature type="compositionally biased region" description="Low complexity" evidence="1">
    <location>
        <begin position="55"/>
        <end position="67"/>
    </location>
</feature>
<dbReference type="AlphaFoldDB" id="A0A8S3JBJ7"/>
<feature type="region of interest" description="Disordered" evidence="1">
    <location>
        <begin position="48"/>
        <end position="67"/>
    </location>
</feature>
<evidence type="ECO:0000313" key="6">
    <source>
        <dbReference type="Proteomes" id="UP000681720"/>
    </source>
</evidence>
<dbReference type="Proteomes" id="UP000681720">
    <property type="component" value="Unassembled WGS sequence"/>
</dbReference>
<dbReference type="Proteomes" id="UP000681967">
    <property type="component" value="Unassembled WGS sequence"/>
</dbReference>
<protein>
    <submittedName>
        <fullName evidence="5">Uncharacterized protein</fullName>
    </submittedName>
</protein>
<gene>
    <name evidence="2" type="ORF">BYL167_LOCUS32596</name>
    <name evidence="4" type="ORF">BYL167_LOCUS43466</name>
    <name evidence="3" type="ORF">GIL414_LOCUS39764</name>
    <name evidence="5" type="ORF">GIL414_LOCUS81903</name>
</gene>
<dbReference type="EMBL" id="CAJOBH010060871">
    <property type="protein sequence ID" value="CAF4424290.1"/>
    <property type="molecule type" value="Genomic_DNA"/>
</dbReference>
<evidence type="ECO:0000256" key="1">
    <source>
        <dbReference type="SAM" id="MobiDB-lite"/>
    </source>
</evidence>
<dbReference type="EMBL" id="CAJOBH010115703">
    <property type="protein sequence ID" value="CAF4684581.1"/>
    <property type="molecule type" value="Genomic_DNA"/>
</dbReference>
<evidence type="ECO:0000313" key="5">
    <source>
        <dbReference type="EMBL" id="CAF5216488.1"/>
    </source>
</evidence>
<dbReference type="EMBL" id="CAJOBJ010358697">
    <property type="protein sequence ID" value="CAF5216488.1"/>
    <property type="molecule type" value="Genomic_DNA"/>
</dbReference>
<sequence length="67" mass="7654">MATTITFDLSNDDERKSIIQTQVEHQSTLPPPRKIFKGFPTKIIQSIEADRRQRSSPIPQSPSDFII</sequence>
<name>A0A8S3JBJ7_9BILA</name>
<reference evidence="5" key="1">
    <citation type="submission" date="2021-02" db="EMBL/GenBank/DDBJ databases">
        <authorList>
            <person name="Nowell W R."/>
        </authorList>
    </citation>
    <scope>NUCLEOTIDE SEQUENCE</scope>
</reference>
<comment type="caution">
    <text evidence="5">The sequence shown here is derived from an EMBL/GenBank/DDBJ whole genome shotgun (WGS) entry which is preliminary data.</text>
</comment>
<evidence type="ECO:0000313" key="3">
    <source>
        <dbReference type="EMBL" id="CAF4620756.1"/>
    </source>
</evidence>
<proteinExistence type="predicted"/>
<accession>A0A8S3JBJ7</accession>